<evidence type="ECO:0000256" key="1">
    <source>
        <dbReference type="ARBA" id="ARBA00021994"/>
    </source>
</evidence>
<organism evidence="3 7">
    <name type="scientific">Didymodactylos carnosus</name>
    <dbReference type="NCBI Taxonomy" id="1234261"/>
    <lineage>
        <taxon>Eukaryota</taxon>
        <taxon>Metazoa</taxon>
        <taxon>Spiralia</taxon>
        <taxon>Gnathifera</taxon>
        <taxon>Rotifera</taxon>
        <taxon>Eurotatoria</taxon>
        <taxon>Bdelloidea</taxon>
        <taxon>Philodinida</taxon>
        <taxon>Philodinidae</taxon>
        <taxon>Didymodactylos</taxon>
    </lineage>
</organism>
<gene>
    <name evidence="3" type="ORF">GPM918_LOCUS3896</name>
    <name evidence="4" type="ORF">OVA965_LOCUS22425</name>
    <name evidence="5" type="ORF">SRO942_LOCUS3896</name>
    <name evidence="6" type="ORF">TMI583_LOCUS23136</name>
</gene>
<comment type="caution">
    <text evidence="3">The sequence shown here is derived from an EMBL/GenBank/DDBJ whole genome shotgun (WGS) entry which is preliminary data.</text>
</comment>
<dbReference type="Proteomes" id="UP000681722">
    <property type="component" value="Unassembled WGS sequence"/>
</dbReference>
<dbReference type="EMBL" id="CAJOBA010034176">
    <property type="protein sequence ID" value="CAF3979477.1"/>
    <property type="molecule type" value="Genomic_DNA"/>
</dbReference>
<dbReference type="EMBL" id="CAJNOK010012656">
    <property type="protein sequence ID" value="CAF1168014.1"/>
    <property type="molecule type" value="Genomic_DNA"/>
</dbReference>
<evidence type="ECO:0000313" key="7">
    <source>
        <dbReference type="Proteomes" id="UP000663829"/>
    </source>
</evidence>
<dbReference type="PANTHER" id="PTHR20835:SF0">
    <property type="entry name" value="E3 UBIQUITIN-PROTEIN LIGASE PPP1R11"/>
    <property type="match status" value="1"/>
</dbReference>
<dbReference type="OrthoDB" id="307488at2759"/>
<dbReference type="GO" id="GO:0004865">
    <property type="term" value="F:protein serine/threonine phosphatase inhibitor activity"/>
    <property type="evidence" value="ECO:0007669"/>
    <property type="project" value="InterPro"/>
</dbReference>
<evidence type="ECO:0000313" key="3">
    <source>
        <dbReference type="EMBL" id="CAF0808368.1"/>
    </source>
</evidence>
<evidence type="ECO:0000313" key="6">
    <source>
        <dbReference type="EMBL" id="CAF3979477.1"/>
    </source>
</evidence>
<dbReference type="PANTHER" id="PTHR20835">
    <property type="entry name" value="E3 UBIQUITIN-PROTEIN LIGASE PPP1R11-RELATED"/>
    <property type="match status" value="1"/>
</dbReference>
<protein>
    <recommendedName>
        <fullName evidence="1">E3 ubiquitin-protein ligase PPP1R11</fullName>
    </recommendedName>
    <alternativeName>
        <fullName evidence="2">Protein phosphatase 1 regulatory subunit 11</fullName>
    </alternativeName>
</protein>
<evidence type="ECO:0000313" key="4">
    <source>
        <dbReference type="EMBL" id="CAF1168014.1"/>
    </source>
</evidence>
<dbReference type="EMBL" id="CAJNOQ010000501">
    <property type="protein sequence ID" value="CAF0808368.1"/>
    <property type="molecule type" value="Genomic_DNA"/>
</dbReference>
<reference evidence="3" key="1">
    <citation type="submission" date="2021-02" db="EMBL/GenBank/DDBJ databases">
        <authorList>
            <person name="Nowell W R."/>
        </authorList>
    </citation>
    <scope>NUCLEOTIDE SEQUENCE</scope>
</reference>
<keyword evidence="7" id="KW-1185">Reference proteome</keyword>
<dbReference type="Proteomes" id="UP000663829">
    <property type="component" value="Unassembled WGS sequence"/>
</dbReference>
<evidence type="ECO:0000313" key="5">
    <source>
        <dbReference type="EMBL" id="CAF3593874.1"/>
    </source>
</evidence>
<dbReference type="Proteomes" id="UP000677228">
    <property type="component" value="Unassembled WGS sequence"/>
</dbReference>
<accession>A0A813TFI7</accession>
<dbReference type="GO" id="GO:0008157">
    <property type="term" value="F:protein phosphatase 1 binding"/>
    <property type="evidence" value="ECO:0007669"/>
    <property type="project" value="TreeGrafter"/>
</dbReference>
<dbReference type="Proteomes" id="UP000682733">
    <property type="component" value="Unassembled WGS sequence"/>
</dbReference>
<dbReference type="Pfam" id="PF07491">
    <property type="entry name" value="PPI_Ypi1"/>
    <property type="match status" value="1"/>
</dbReference>
<sequence length="140" mass="16420">MSRLVQQQLSQTLVDDQQKQQITSVITNKTLHLRLKNALSIRQHVVWDETTVVDNEFENKKKSKCCCIYTKSEKENIEIDNDKDKQQPIIDEEFDNCKHCRFHTQKDYSTATKKEDEKEAGPHQVRIVVAKTKTGIRKNF</sequence>
<name>A0A813TFI7_9BILA</name>
<dbReference type="GO" id="GO:0005634">
    <property type="term" value="C:nucleus"/>
    <property type="evidence" value="ECO:0007669"/>
    <property type="project" value="TreeGrafter"/>
</dbReference>
<dbReference type="InterPro" id="IPR011107">
    <property type="entry name" value="PPI_Ypi1"/>
</dbReference>
<evidence type="ECO:0000256" key="2">
    <source>
        <dbReference type="ARBA" id="ARBA00031039"/>
    </source>
</evidence>
<proteinExistence type="predicted"/>
<dbReference type="EMBL" id="CAJOBC010000501">
    <property type="protein sequence ID" value="CAF3593874.1"/>
    <property type="molecule type" value="Genomic_DNA"/>
</dbReference>
<dbReference type="AlphaFoldDB" id="A0A813TFI7"/>